<feature type="coiled-coil region" evidence="1">
    <location>
        <begin position="427"/>
        <end position="454"/>
    </location>
</feature>
<accession>A0ABN9WSX1</accession>
<name>A0ABN9WSX1_9DINO</name>
<reference evidence="3" key="1">
    <citation type="submission" date="2023-10" db="EMBL/GenBank/DDBJ databases">
        <authorList>
            <person name="Chen Y."/>
            <person name="Shah S."/>
            <person name="Dougan E. K."/>
            <person name="Thang M."/>
            <person name="Chan C."/>
        </authorList>
    </citation>
    <scope>NUCLEOTIDE SEQUENCE [LARGE SCALE GENOMIC DNA]</scope>
</reference>
<organism evidence="3 4">
    <name type="scientific">Prorocentrum cordatum</name>
    <dbReference type="NCBI Taxonomy" id="2364126"/>
    <lineage>
        <taxon>Eukaryota</taxon>
        <taxon>Sar</taxon>
        <taxon>Alveolata</taxon>
        <taxon>Dinophyceae</taxon>
        <taxon>Prorocentrales</taxon>
        <taxon>Prorocentraceae</taxon>
        <taxon>Prorocentrum</taxon>
    </lineage>
</organism>
<dbReference type="EMBL" id="CAUYUJ010019071">
    <property type="protein sequence ID" value="CAK0888411.1"/>
    <property type="molecule type" value="Genomic_DNA"/>
</dbReference>
<dbReference type="Gene3D" id="1.25.40.10">
    <property type="entry name" value="Tetratricopeptide repeat domain"/>
    <property type="match status" value="1"/>
</dbReference>
<keyword evidence="1" id="KW-0175">Coiled coil</keyword>
<comment type="caution">
    <text evidence="3">The sequence shown here is derived from an EMBL/GenBank/DDBJ whole genome shotgun (WGS) entry which is preliminary data.</text>
</comment>
<gene>
    <name evidence="3" type="ORF">PCOR1329_LOCUS69210</name>
</gene>
<protein>
    <submittedName>
        <fullName evidence="3">Uncharacterized protein</fullName>
    </submittedName>
</protein>
<keyword evidence="4" id="KW-1185">Reference proteome</keyword>
<evidence type="ECO:0000313" key="4">
    <source>
        <dbReference type="Proteomes" id="UP001189429"/>
    </source>
</evidence>
<evidence type="ECO:0000313" key="3">
    <source>
        <dbReference type="EMBL" id="CAK0888411.1"/>
    </source>
</evidence>
<evidence type="ECO:0000256" key="2">
    <source>
        <dbReference type="SAM" id="MobiDB-lite"/>
    </source>
</evidence>
<dbReference type="InterPro" id="IPR011990">
    <property type="entry name" value="TPR-like_helical_dom_sf"/>
</dbReference>
<dbReference type="Proteomes" id="UP001189429">
    <property type="component" value="Unassembled WGS sequence"/>
</dbReference>
<proteinExistence type="predicted"/>
<sequence length="874" mass="96276">MSSLPRSWESYNIAMMACGSAKAWETSLALLESASASKVPELARDALAFGIAAYGCYKAGLWQKAISLLATMQAEKVTPDAVVYACCAQACKQAKEPKKAKGLLDEMKYLNLNQYSVEDVLGETEWVLEGPEMRHPVPLSALAEMAGKEAKLYKWVVERATRGDIDSVLKAIEDFADDRAWLKIQGEEKRALLEKAAGASPRRGEALRPPGIAFAGRLRRTYRRLRRGRARQAADSAIARLTADKRQLQEDLNAKRNADEIGHKFTALIPMLGELLSLLLEAQAARDGASLGGPAVPAGLRADAAMFVPLNHQGGWLGVEAEPKLYHDEAPRWTSDADAEAEQVSVLLAELDQGAGPHVENDEFERRQRARYDQVGIEEFEGLRLRVTNTKKRMLEPLATMQASLSALSASVTSGMDAVEEKLEFRLSSMEKRQSAQEERVDHLEAQITALQLALGGVRSDRHVPPLPAPSFNRNIDPTILLLRFKFSTAKAAVLASLSDWLSRAQLEQDDFVIEGDPVSNKYVLRIKGTRSYGAHKVQQAVGALRRADGEWERFCVAAPTGEQQELSTHLDADPSVDPMSIARDWRASKDPIMSPILASMTEIDTPDPAHYSKASGTLNITDRIFLGFFGRVCNQLFSSGQVSKFPEVFQVKGLSDHAPPPAPIAASPPIPPGDQTRIMRKAAQMARDAMIAKRPESVRELHVFEFLLASNQIHRSEADGGQSEVRASLQRETPASTAKKLRRRLRALASRSRLRRPLDRRICAQAFDTLTGPRRPGTRSAMAAVGYQRHYQLPDRVQWPPQFVAEDGLLLPGGALDPNEAPFGITACELTGRGGAGVPLEWHQLRDAEYQRACKEWLSFWQAVALAREVSIA</sequence>
<evidence type="ECO:0000256" key="1">
    <source>
        <dbReference type="SAM" id="Coils"/>
    </source>
</evidence>
<feature type="region of interest" description="Disordered" evidence="2">
    <location>
        <begin position="718"/>
        <end position="739"/>
    </location>
</feature>
<feature type="coiled-coil region" evidence="1">
    <location>
        <begin position="231"/>
        <end position="258"/>
    </location>
</feature>